<evidence type="ECO:0000256" key="1">
    <source>
        <dbReference type="SAM" id="SignalP"/>
    </source>
</evidence>
<evidence type="ECO:0000259" key="2">
    <source>
        <dbReference type="Pfam" id="PF13511"/>
    </source>
</evidence>
<evidence type="ECO:0000313" key="3">
    <source>
        <dbReference type="EMBL" id="RRJ23819.1"/>
    </source>
</evidence>
<organism evidence="3 4">
    <name type="scientific">Rheinheimera mesophila</name>
    <dbReference type="NCBI Taxonomy" id="1547515"/>
    <lineage>
        <taxon>Bacteria</taxon>
        <taxon>Pseudomonadati</taxon>
        <taxon>Pseudomonadota</taxon>
        <taxon>Gammaproteobacteria</taxon>
        <taxon>Chromatiales</taxon>
        <taxon>Chromatiaceae</taxon>
        <taxon>Rheinheimera</taxon>
    </lineage>
</organism>
<name>A0A3P3QTK5_9GAMM</name>
<dbReference type="Proteomes" id="UP000276260">
    <property type="component" value="Unassembled WGS sequence"/>
</dbReference>
<reference evidence="3 4" key="1">
    <citation type="submission" date="2018-11" db="EMBL/GenBank/DDBJ databases">
        <title>Draft genome analysis of Rheinheimera mesophila isolated from an industrial waste site.</title>
        <authorList>
            <person name="Yu Q."/>
            <person name="Qi Y."/>
            <person name="Zhang H."/>
            <person name="Lu Y."/>
            <person name="Pu J."/>
        </authorList>
    </citation>
    <scope>NUCLEOTIDE SEQUENCE [LARGE SCALE GENOMIC DNA]</scope>
    <source>
        <strain evidence="3 4">IITR13</strain>
    </source>
</reference>
<protein>
    <submittedName>
        <fullName evidence="3">DUF4124 domain-containing protein</fullName>
    </submittedName>
</protein>
<feature type="domain" description="DUF4124" evidence="2">
    <location>
        <begin position="7"/>
        <end position="57"/>
    </location>
</feature>
<evidence type="ECO:0000313" key="4">
    <source>
        <dbReference type="Proteomes" id="UP000276260"/>
    </source>
</evidence>
<sequence>MTRLLCCFALFCSSLQAQQVYLSIDKNGVPLYSDQPVAGAKKLELKVSQQSQSPPQVTPIQPLAAPTETAIPYQLSIVTPAMDDTVISNQGEVIIQTEVSPALAEQHKLRLVLNNSQQSPLQRQGNFRLLGVERGEHQLQLQALDQNGKLIAESPVTTFYLRKTTIASPK</sequence>
<keyword evidence="1" id="KW-0732">Signal</keyword>
<dbReference type="AlphaFoldDB" id="A0A3P3QTK5"/>
<dbReference type="RefSeq" id="WP_082101845.1">
    <property type="nucleotide sequence ID" value="NZ_LAVS01000025.1"/>
</dbReference>
<proteinExistence type="predicted"/>
<dbReference type="Pfam" id="PF13511">
    <property type="entry name" value="DUF4124"/>
    <property type="match status" value="1"/>
</dbReference>
<dbReference type="OrthoDB" id="7062774at2"/>
<feature type="signal peptide" evidence="1">
    <location>
        <begin position="1"/>
        <end position="17"/>
    </location>
</feature>
<gene>
    <name evidence="3" type="ORF">EIK76_07125</name>
</gene>
<feature type="chain" id="PRO_5018000536" evidence="1">
    <location>
        <begin position="18"/>
        <end position="170"/>
    </location>
</feature>
<dbReference type="InterPro" id="IPR025392">
    <property type="entry name" value="DUF4124"/>
</dbReference>
<accession>A0A3P3QTK5</accession>
<keyword evidence="4" id="KW-1185">Reference proteome</keyword>
<comment type="caution">
    <text evidence="3">The sequence shown here is derived from an EMBL/GenBank/DDBJ whole genome shotgun (WGS) entry which is preliminary data.</text>
</comment>
<dbReference type="EMBL" id="RRCF01000001">
    <property type="protein sequence ID" value="RRJ23819.1"/>
    <property type="molecule type" value="Genomic_DNA"/>
</dbReference>